<evidence type="ECO:0000313" key="1">
    <source>
        <dbReference type="EMBL" id="GIH19663.1"/>
    </source>
</evidence>
<organism evidence="1 2">
    <name type="scientific">Rugosimonospora africana</name>
    <dbReference type="NCBI Taxonomy" id="556532"/>
    <lineage>
        <taxon>Bacteria</taxon>
        <taxon>Bacillati</taxon>
        <taxon>Actinomycetota</taxon>
        <taxon>Actinomycetes</taxon>
        <taxon>Micromonosporales</taxon>
        <taxon>Micromonosporaceae</taxon>
        <taxon>Rugosimonospora</taxon>
    </lineage>
</organism>
<dbReference type="AlphaFoldDB" id="A0A8J3VVF3"/>
<name>A0A8J3VVF3_9ACTN</name>
<reference evidence="1" key="1">
    <citation type="submission" date="2021-01" db="EMBL/GenBank/DDBJ databases">
        <title>Whole genome shotgun sequence of Rugosimonospora africana NBRC 104875.</title>
        <authorList>
            <person name="Komaki H."/>
            <person name="Tamura T."/>
        </authorList>
    </citation>
    <scope>NUCLEOTIDE SEQUENCE</scope>
    <source>
        <strain evidence="1">NBRC 104875</strain>
    </source>
</reference>
<gene>
    <name evidence="1" type="ORF">Raf01_78350</name>
</gene>
<protein>
    <submittedName>
        <fullName evidence="1">Uncharacterized protein</fullName>
    </submittedName>
</protein>
<keyword evidence="2" id="KW-1185">Reference proteome</keyword>
<evidence type="ECO:0000313" key="2">
    <source>
        <dbReference type="Proteomes" id="UP000642748"/>
    </source>
</evidence>
<dbReference type="Proteomes" id="UP000642748">
    <property type="component" value="Unassembled WGS sequence"/>
</dbReference>
<dbReference type="RefSeq" id="WP_203923114.1">
    <property type="nucleotide sequence ID" value="NZ_BONZ01000083.1"/>
</dbReference>
<accession>A0A8J3VVF3</accession>
<dbReference type="EMBL" id="BONZ01000083">
    <property type="protein sequence ID" value="GIH19663.1"/>
    <property type="molecule type" value="Genomic_DNA"/>
</dbReference>
<sequence>MDDDSGVDLVINDVARRWRGHESSALDGPDGFRNQYANRVEFAPPGSDHEYRPEFCPPKPERIEIEEYYKAVWQAHIADLRAAAHRF</sequence>
<proteinExistence type="predicted"/>
<comment type="caution">
    <text evidence="1">The sequence shown here is derived from an EMBL/GenBank/DDBJ whole genome shotgun (WGS) entry which is preliminary data.</text>
</comment>